<dbReference type="SUPFAM" id="SSF52096">
    <property type="entry name" value="ClpP/crotonase"/>
    <property type="match status" value="1"/>
</dbReference>
<dbReference type="KEGG" id="tsig:D6T69_09595"/>
<dbReference type="RefSeq" id="WP_125067524.1">
    <property type="nucleotide sequence ID" value="NZ_CP032548.1"/>
</dbReference>
<feature type="signal peptide" evidence="1">
    <location>
        <begin position="1"/>
        <end position="19"/>
    </location>
</feature>
<dbReference type="SMART" id="SM00228">
    <property type="entry name" value="PDZ"/>
    <property type="match status" value="1"/>
</dbReference>
<sequence length="488" mass="55032">MRKLILLSFAFAFFFSCSKDDEVIPKDGENPTDKVTLNNKVNNFVWKAMNSWYNWQEDVPNLADSKDDNTNDYYTFLNSYNTPNSLFESLKHADDDFSWFIEDYVAQQQQFQGTSKTFGFRPSLVRVGTTDYVVIFIQHVSKGSPADLAGFKRGDIINAINGTVMTVSNYKTVLDGYYQETSEFSFTEKDGKTLKEKKTITQAVVSDNPVHLTKIFDNINGKKVGYLLYNGFRSSYNDELNAAFGELKSAGIQELVLDLRINGGGSVQTSAYLASMIHAEAGTDKFAELKFNDKHPQQDSPYYFGNTLNVYGTDGKKTSEETINRLSGINKLYVLASGSTASASEMIINGLRPFIDVKIVGTKTVGKNEGSITLYDSPTSDYTNVNTANSTHKMAMQPIVFQIYNKLGQNDYGDGFEPNILIEEWKHWDNILPFGDENEIVLKTALDDIRGLSAKSTYKVKSFERIDINVSTNKFEQEMYIDSHYFNK</sequence>
<dbReference type="PANTHER" id="PTHR32060">
    <property type="entry name" value="TAIL-SPECIFIC PROTEASE"/>
    <property type="match status" value="1"/>
</dbReference>
<dbReference type="Gene3D" id="2.30.42.10">
    <property type="match status" value="1"/>
</dbReference>
<dbReference type="GO" id="GO:0006508">
    <property type="term" value="P:proteolysis"/>
    <property type="evidence" value="ECO:0007669"/>
    <property type="project" value="InterPro"/>
</dbReference>
<dbReference type="EMBL" id="CP032548">
    <property type="protein sequence ID" value="AZJ35760.1"/>
    <property type="molecule type" value="Genomic_DNA"/>
</dbReference>
<name>A0A3Q8RTG4_9FLAO</name>
<dbReference type="GO" id="GO:0030288">
    <property type="term" value="C:outer membrane-bounded periplasmic space"/>
    <property type="evidence" value="ECO:0007669"/>
    <property type="project" value="TreeGrafter"/>
</dbReference>
<dbReference type="InterPro" id="IPR041613">
    <property type="entry name" value="Pept_S41_N"/>
</dbReference>
<dbReference type="Gene3D" id="3.90.226.10">
    <property type="entry name" value="2-enoyl-CoA Hydratase, Chain A, domain 1"/>
    <property type="match status" value="1"/>
</dbReference>
<dbReference type="AlphaFoldDB" id="A0A3Q8RTG4"/>
<dbReference type="CDD" id="cd00136">
    <property type="entry name" value="PDZ_canonical"/>
    <property type="match status" value="1"/>
</dbReference>
<dbReference type="PROSITE" id="PS50106">
    <property type="entry name" value="PDZ"/>
    <property type="match status" value="1"/>
</dbReference>
<dbReference type="Pfam" id="PF17820">
    <property type="entry name" value="PDZ_6"/>
    <property type="match status" value="1"/>
</dbReference>
<dbReference type="InterPro" id="IPR041489">
    <property type="entry name" value="PDZ_6"/>
</dbReference>
<dbReference type="Gene3D" id="3.30.750.170">
    <property type="match status" value="1"/>
</dbReference>
<keyword evidence="1" id="KW-0732">Signal</keyword>
<dbReference type="Pfam" id="PF03572">
    <property type="entry name" value="Peptidase_S41"/>
    <property type="match status" value="1"/>
</dbReference>
<evidence type="ECO:0000259" key="2">
    <source>
        <dbReference type="PROSITE" id="PS50106"/>
    </source>
</evidence>
<dbReference type="PROSITE" id="PS51257">
    <property type="entry name" value="PROKAR_LIPOPROTEIN"/>
    <property type="match status" value="1"/>
</dbReference>
<evidence type="ECO:0000313" key="4">
    <source>
        <dbReference type="Proteomes" id="UP000274593"/>
    </source>
</evidence>
<dbReference type="Proteomes" id="UP000274593">
    <property type="component" value="Chromosome"/>
</dbReference>
<dbReference type="GO" id="GO:0004175">
    <property type="term" value="F:endopeptidase activity"/>
    <property type="evidence" value="ECO:0007669"/>
    <property type="project" value="TreeGrafter"/>
</dbReference>
<dbReference type="CDD" id="cd07561">
    <property type="entry name" value="Peptidase_S41_CPP_like"/>
    <property type="match status" value="1"/>
</dbReference>
<evidence type="ECO:0000256" key="1">
    <source>
        <dbReference type="SAM" id="SignalP"/>
    </source>
</evidence>
<dbReference type="InterPro" id="IPR029045">
    <property type="entry name" value="ClpP/crotonase-like_dom_sf"/>
</dbReference>
<reference evidence="3 4" key="1">
    <citation type="submission" date="2018-09" db="EMBL/GenBank/DDBJ databases">
        <title>Insights into the microbiota of Asian seabass (Lates calcarifer) with tenacibaculosis symptoms and description of sp. nov. Tenacibaculum singaporense.</title>
        <authorList>
            <person name="Miyake S."/>
            <person name="Soh M."/>
            <person name="Azman M.N."/>
            <person name="Ngoh S.Y."/>
            <person name="Orban L."/>
        </authorList>
    </citation>
    <scope>NUCLEOTIDE SEQUENCE [LARGE SCALE GENOMIC DNA]</scope>
    <source>
        <strain evidence="3 4">DSM 106434</strain>
    </source>
</reference>
<dbReference type="SMART" id="SM00245">
    <property type="entry name" value="TSPc"/>
    <property type="match status" value="1"/>
</dbReference>
<accession>A0A3Q8RTG4</accession>
<dbReference type="SUPFAM" id="SSF50156">
    <property type="entry name" value="PDZ domain-like"/>
    <property type="match status" value="1"/>
</dbReference>
<dbReference type="InterPro" id="IPR001478">
    <property type="entry name" value="PDZ"/>
</dbReference>
<dbReference type="InterPro" id="IPR036034">
    <property type="entry name" value="PDZ_sf"/>
</dbReference>
<evidence type="ECO:0000313" key="3">
    <source>
        <dbReference type="EMBL" id="AZJ35760.1"/>
    </source>
</evidence>
<gene>
    <name evidence="3" type="ORF">D6T69_09595</name>
</gene>
<dbReference type="Pfam" id="PF18294">
    <property type="entry name" value="Pept_S41_N"/>
    <property type="match status" value="1"/>
</dbReference>
<protein>
    <submittedName>
        <fullName evidence="3">Peptidase S41</fullName>
    </submittedName>
</protein>
<keyword evidence="4" id="KW-1185">Reference proteome</keyword>
<feature type="chain" id="PRO_5018686167" evidence="1">
    <location>
        <begin position="20"/>
        <end position="488"/>
    </location>
</feature>
<proteinExistence type="predicted"/>
<dbReference type="GO" id="GO:0007165">
    <property type="term" value="P:signal transduction"/>
    <property type="evidence" value="ECO:0007669"/>
    <property type="project" value="TreeGrafter"/>
</dbReference>
<dbReference type="GO" id="GO:0008236">
    <property type="term" value="F:serine-type peptidase activity"/>
    <property type="evidence" value="ECO:0007669"/>
    <property type="project" value="InterPro"/>
</dbReference>
<feature type="domain" description="PDZ" evidence="2">
    <location>
        <begin position="104"/>
        <end position="169"/>
    </location>
</feature>
<organism evidence="3 4">
    <name type="scientific">Tenacibaculum singaporense</name>
    <dbReference type="NCBI Taxonomy" id="2358479"/>
    <lineage>
        <taxon>Bacteria</taxon>
        <taxon>Pseudomonadati</taxon>
        <taxon>Bacteroidota</taxon>
        <taxon>Flavobacteriia</taxon>
        <taxon>Flavobacteriales</taxon>
        <taxon>Flavobacteriaceae</taxon>
        <taxon>Tenacibaculum</taxon>
    </lineage>
</organism>
<dbReference type="InterPro" id="IPR005151">
    <property type="entry name" value="Tail-specific_protease"/>
</dbReference>
<dbReference type="PANTHER" id="PTHR32060:SF30">
    <property type="entry name" value="CARBOXY-TERMINAL PROCESSING PROTEASE CTPA"/>
    <property type="match status" value="1"/>
</dbReference>